<dbReference type="PANTHER" id="PTHR37389:SF16">
    <property type="entry name" value="GLYCINE-RICH CELL WALL STRUCTURAL PROTEIN"/>
    <property type="match status" value="1"/>
</dbReference>
<dbReference type="PANTHER" id="PTHR37389">
    <property type="entry name" value="NODULIN-24"/>
    <property type="match status" value="1"/>
</dbReference>
<keyword evidence="2" id="KW-0732">Signal</keyword>
<evidence type="ECO:0000256" key="1">
    <source>
        <dbReference type="SAM" id="MobiDB-lite"/>
    </source>
</evidence>
<dbReference type="Proteomes" id="UP001293593">
    <property type="component" value="Unassembled WGS sequence"/>
</dbReference>
<protein>
    <recommendedName>
        <fullName evidence="5">Glycine-rich protein</fullName>
    </recommendedName>
</protein>
<reference evidence="3" key="1">
    <citation type="submission" date="2023-10" db="EMBL/GenBank/DDBJ databases">
        <title>Chromosome-level genome of the transformable northern wattle, Acacia crassicarpa.</title>
        <authorList>
            <person name="Massaro I."/>
            <person name="Sinha N.R."/>
            <person name="Poethig S."/>
            <person name="Leichty A.R."/>
        </authorList>
    </citation>
    <scope>NUCLEOTIDE SEQUENCE</scope>
    <source>
        <strain evidence="3">Acra3RX</strain>
        <tissue evidence="3">Leaf</tissue>
    </source>
</reference>
<sequence length="135" mass="13923">MASKFIFFLFSLFALSLLISSEVTARDLPESSSNDAEVDPMKHGEVDDAKYGDGGYPGRGGYGGGYPGRGGYGGGYPGRGGYGGGYPGHGGYGGGHRGGYCRYGCCGGWFGGGCRRCCSYAGEAVDAETKTEPHN</sequence>
<evidence type="ECO:0008006" key="5">
    <source>
        <dbReference type="Google" id="ProtNLM"/>
    </source>
</evidence>
<evidence type="ECO:0000313" key="4">
    <source>
        <dbReference type="Proteomes" id="UP001293593"/>
    </source>
</evidence>
<dbReference type="EMBL" id="JAWXYG010000004">
    <property type="protein sequence ID" value="KAK4276381.1"/>
    <property type="molecule type" value="Genomic_DNA"/>
</dbReference>
<comment type="caution">
    <text evidence="3">The sequence shown here is derived from an EMBL/GenBank/DDBJ whole genome shotgun (WGS) entry which is preliminary data.</text>
</comment>
<feature type="signal peptide" evidence="2">
    <location>
        <begin position="1"/>
        <end position="25"/>
    </location>
</feature>
<dbReference type="InterPro" id="IPR010800">
    <property type="entry name" value="GRP"/>
</dbReference>
<evidence type="ECO:0000256" key="2">
    <source>
        <dbReference type="SAM" id="SignalP"/>
    </source>
</evidence>
<organism evidence="3 4">
    <name type="scientific">Acacia crassicarpa</name>
    <name type="common">northern wattle</name>
    <dbReference type="NCBI Taxonomy" id="499986"/>
    <lineage>
        <taxon>Eukaryota</taxon>
        <taxon>Viridiplantae</taxon>
        <taxon>Streptophyta</taxon>
        <taxon>Embryophyta</taxon>
        <taxon>Tracheophyta</taxon>
        <taxon>Spermatophyta</taxon>
        <taxon>Magnoliopsida</taxon>
        <taxon>eudicotyledons</taxon>
        <taxon>Gunneridae</taxon>
        <taxon>Pentapetalae</taxon>
        <taxon>rosids</taxon>
        <taxon>fabids</taxon>
        <taxon>Fabales</taxon>
        <taxon>Fabaceae</taxon>
        <taxon>Caesalpinioideae</taxon>
        <taxon>mimosoid clade</taxon>
        <taxon>Acacieae</taxon>
        <taxon>Acacia</taxon>
    </lineage>
</organism>
<name>A0AAE1JTM5_9FABA</name>
<feature type="compositionally biased region" description="Basic and acidic residues" evidence="1">
    <location>
        <begin position="39"/>
        <end position="51"/>
    </location>
</feature>
<dbReference type="Pfam" id="PF07172">
    <property type="entry name" value="GRP"/>
    <property type="match status" value="1"/>
</dbReference>
<feature type="chain" id="PRO_5042241311" description="Glycine-rich protein" evidence="2">
    <location>
        <begin position="26"/>
        <end position="135"/>
    </location>
</feature>
<accession>A0AAE1JTM5</accession>
<feature type="region of interest" description="Disordered" evidence="1">
    <location>
        <begin position="28"/>
        <end position="53"/>
    </location>
</feature>
<dbReference type="AlphaFoldDB" id="A0AAE1JTM5"/>
<gene>
    <name evidence="3" type="ORF">QN277_019333</name>
</gene>
<evidence type="ECO:0000313" key="3">
    <source>
        <dbReference type="EMBL" id="KAK4276381.1"/>
    </source>
</evidence>
<proteinExistence type="predicted"/>
<keyword evidence="4" id="KW-1185">Reference proteome</keyword>